<evidence type="ECO:0000313" key="3">
    <source>
        <dbReference type="Proteomes" id="UP001054837"/>
    </source>
</evidence>
<organism evidence="2 3">
    <name type="scientific">Caerostris darwini</name>
    <dbReference type="NCBI Taxonomy" id="1538125"/>
    <lineage>
        <taxon>Eukaryota</taxon>
        <taxon>Metazoa</taxon>
        <taxon>Ecdysozoa</taxon>
        <taxon>Arthropoda</taxon>
        <taxon>Chelicerata</taxon>
        <taxon>Arachnida</taxon>
        <taxon>Araneae</taxon>
        <taxon>Araneomorphae</taxon>
        <taxon>Entelegynae</taxon>
        <taxon>Araneoidea</taxon>
        <taxon>Araneidae</taxon>
        <taxon>Caerostris</taxon>
    </lineage>
</organism>
<accession>A0AAV4SWQ6</accession>
<sequence length="93" mass="11125">MQTLDDHHLRKKRLHTKRSRSNDLSLSYLKYGFPDVVRRRYSFKNWRQRIPRALETSVDLNAEHRAINERQGRKSGFSVFFNNPTPPRDTRGV</sequence>
<dbReference type="AlphaFoldDB" id="A0AAV4SWQ6"/>
<evidence type="ECO:0000256" key="1">
    <source>
        <dbReference type="SAM" id="MobiDB-lite"/>
    </source>
</evidence>
<evidence type="ECO:0000313" key="2">
    <source>
        <dbReference type="EMBL" id="GIY37807.1"/>
    </source>
</evidence>
<dbReference type="EMBL" id="BPLQ01008509">
    <property type="protein sequence ID" value="GIY37807.1"/>
    <property type="molecule type" value="Genomic_DNA"/>
</dbReference>
<proteinExistence type="predicted"/>
<comment type="caution">
    <text evidence="2">The sequence shown here is derived from an EMBL/GenBank/DDBJ whole genome shotgun (WGS) entry which is preliminary data.</text>
</comment>
<dbReference type="Proteomes" id="UP001054837">
    <property type="component" value="Unassembled WGS sequence"/>
</dbReference>
<feature type="region of interest" description="Disordered" evidence="1">
    <location>
        <begin position="73"/>
        <end position="93"/>
    </location>
</feature>
<feature type="region of interest" description="Disordered" evidence="1">
    <location>
        <begin position="1"/>
        <end position="20"/>
    </location>
</feature>
<feature type="compositionally biased region" description="Basic residues" evidence="1">
    <location>
        <begin position="9"/>
        <end position="19"/>
    </location>
</feature>
<reference evidence="2 3" key="1">
    <citation type="submission" date="2021-06" db="EMBL/GenBank/DDBJ databases">
        <title>Caerostris darwini draft genome.</title>
        <authorList>
            <person name="Kono N."/>
            <person name="Arakawa K."/>
        </authorList>
    </citation>
    <scope>NUCLEOTIDE SEQUENCE [LARGE SCALE GENOMIC DNA]</scope>
</reference>
<name>A0AAV4SWQ6_9ARAC</name>
<protein>
    <submittedName>
        <fullName evidence="2">Uncharacterized protein</fullName>
    </submittedName>
</protein>
<gene>
    <name evidence="2" type="ORF">CDAR_290641</name>
</gene>
<keyword evidence="3" id="KW-1185">Reference proteome</keyword>